<dbReference type="OrthoDB" id="4909260at2"/>
<evidence type="ECO:0000313" key="1">
    <source>
        <dbReference type="EMBL" id="OHV20296.1"/>
    </source>
</evidence>
<dbReference type="PANTHER" id="PTHR48228:SF5">
    <property type="entry name" value="ALPHA-METHYLACYL-COA RACEMASE"/>
    <property type="match status" value="1"/>
</dbReference>
<proteinExistence type="predicted"/>
<keyword evidence="1" id="KW-0808">Transferase</keyword>
<dbReference type="EMBL" id="MAXA01000268">
    <property type="protein sequence ID" value="OHV20296.1"/>
    <property type="molecule type" value="Genomic_DNA"/>
</dbReference>
<name>A0A1S1PG93_9ACTN</name>
<accession>A0A1S1PG93</accession>
<dbReference type="Proteomes" id="UP000179769">
    <property type="component" value="Unassembled WGS sequence"/>
</dbReference>
<dbReference type="AlphaFoldDB" id="A0A1S1PG93"/>
<dbReference type="RefSeq" id="WP_071066890.1">
    <property type="nucleotide sequence ID" value="NZ_MAXA01000268.1"/>
</dbReference>
<dbReference type="SUPFAM" id="SSF89796">
    <property type="entry name" value="CoA-transferase family III (CaiB/BaiF)"/>
    <property type="match status" value="2"/>
</dbReference>
<dbReference type="InterPro" id="IPR023606">
    <property type="entry name" value="CoA-Trfase_III_dom_1_sf"/>
</dbReference>
<sequence length="518" mass="53686">MARNRAADLGPADAEIDADAEIEAEAELEVELRQALLAAGLPLESLPLEYLPFEAAPFEARPTAAPAARPALDWAGSGLMWLTGRPAAVPVVPDAPVLGRARAAAALLRAASAQLGAAVEVDVPELLVGRAALLGLRRGGTISANGGCRLLRAADGWVAVNLARRDDVEMLPALLGVDPAEVTAPAGGHRDPLETTWAALTALLPAHDRADLVDRAWLLGLPVASLPSAEPAEPRPPVRIAVQGIAVQSEVPGRQGEAAGPAAVGNGAGCPLVVDLSSLWAGPLAARLLGRMGLRVVKVESVHRPDGARLGDPDFYRWLHAGQDEERFDFTDPRGRAALHRLVERADVVIEGSRPRALAQLGLDADRWVRARSGRVWLSITGYGRAAGAGGHGPGPVAFGDDAAVAGGLVGWDRTAPGGSVPVFCGDAIADPLTGLFGALAVALCRAAGRGALLDVAMRDVAAFVAAPRVRGRGLSDPGRRWGEGPWSVTGSDELGWTVRQSGAQGRVLAPRRPRLPG</sequence>
<keyword evidence="2" id="KW-1185">Reference proteome</keyword>
<dbReference type="InterPro" id="IPR003673">
    <property type="entry name" value="CoA-Trfase_fam_III"/>
</dbReference>
<dbReference type="GO" id="GO:0016740">
    <property type="term" value="F:transferase activity"/>
    <property type="evidence" value="ECO:0007669"/>
    <property type="project" value="UniProtKB-KW"/>
</dbReference>
<protein>
    <submittedName>
        <fullName evidence="1">Acyl-CoA transferase</fullName>
    </submittedName>
</protein>
<evidence type="ECO:0000313" key="2">
    <source>
        <dbReference type="Proteomes" id="UP000179769"/>
    </source>
</evidence>
<comment type="caution">
    <text evidence="1">The sequence shown here is derived from an EMBL/GenBank/DDBJ whole genome shotgun (WGS) entry which is preliminary data.</text>
</comment>
<dbReference type="InterPro" id="IPR050509">
    <property type="entry name" value="CoA-transferase_III"/>
</dbReference>
<dbReference type="PANTHER" id="PTHR48228">
    <property type="entry name" value="SUCCINYL-COA--D-CITRAMALATE COA-TRANSFERASE"/>
    <property type="match status" value="1"/>
</dbReference>
<gene>
    <name evidence="1" type="ORF">BBK14_08715</name>
</gene>
<organism evidence="1 2">
    <name type="scientific">Parafrankia soli</name>
    <dbReference type="NCBI Taxonomy" id="2599596"/>
    <lineage>
        <taxon>Bacteria</taxon>
        <taxon>Bacillati</taxon>
        <taxon>Actinomycetota</taxon>
        <taxon>Actinomycetes</taxon>
        <taxon>Frankiales</taxon>
        <taxon>Frankiaceae</taxon>
        <taxon>Parafrankia</taxon>
    </lineage>
</organism>
<dbReference type="Pfam" id="PF02515">
    <property type="entry name" value="CoA_transf_3"/>
    <property type="match status" value="1"/>
</dbReference>
<dbReference type="Gene3D" id="3.40.50.10540">
    <property type="entry name" value="Crotonobetainyl-coa:carnitine coa-transferase, domain 1"/>
    <property type="match status" value="1"/>
</dbReference>
<reference evidence="2" key="1">
    <citation type="submission" date="2016-07" db="EMBL/GenBank/DDBJ databases">
        <title>Frankia sp. NRRL B-16219 Genome sequencing.</title>
        <authorList>
            <person name="Ghodhbane-Gtari F."/>
            <person name="Swanson E."/>
            <person name="Gueddou A."/>
            <person name="Louati M."/>
            <person name="Nouioui I."/>
            <person name="Hezbri K."/>
            <person name="Abebe-Akele F."/>
            <person name="Simpson S."/>
            <person name="Morris K."/>
            <person name="Thomas K."/>
            <person name="Gtari M."/>
            <person name="Tisa L.S."/>
        </authorList>
    </citation>
    <scope>NUCLEOTIDE SEQUENCE [LARGE SCALE GENOMIC DNA]</scope>
    <source>
        <strain evidence="2">NRRL B-16219</strain>
    </source>
</reference>